<feature type="compositionally biased region" description="Polar residues" evidence="1">
    <location>
        <begin position="279"/>
        <end position="288"/>
    </location>
</feature>
<organism evidence="2">
    <name type="scientific">Dunaliella tertiolecta</name>
    <name type="common">Green alga</name>
    <dbReference type="NCBI Taxonomy" id="3047"/>
    <lineage>
        <taxon>Eukaryota</taxon>
        <taxon>Viridiplantae</taxon>
        <taxon>Chlorophyta</taxon>
        <taxon>core chlorophytes</taxon>
        <taxon>Chlorophyceae</taxon>
        <taxon>CS clade</taxon>
        <taxon>Chlamydomonadales</taxon>
        <taxon>Dunaliellaceae</taxon>
        <taxon>Dunaliella</taxon>
    </lineage>
</organism>
<feature type="region of interest" description="Disordered" evidence="1">
    <location>
        <begin position="1"/>
        <end position="28"/>
    </location>
</feature>
<dbReference type="EMBL" id="HBIP01033568">
    <property type="protein sequence ID" value="CAE0505418.1"/>
    <property type="molecule type" value="Transcribed_RNA"/>
</dbReference>
<feature type="compositionally biased region" description="Polar residues" evidence="1">
    <location>
        <begin position="225"/>
        <end position="242"/>
    </location>
</feature>
<dbReference type="AlphaFoldDB" id="A0A7S3R7X7"/>
<name>A0A7S3R7X7_DUNTE</name>
<reference evidence="2" key="1">
    <citation type="submission" date="2021-01" db="EMBL/GenBank/DDBJ databases">
        <authorList>
            <person name="Corre E."/>
            <person name="Pelletier E."/>
            <person name="Niang G."/>
            <person name="Scheremetjew M."/>
            <person name="Finn R."/>
            <person name="Kale V."/>
            <person name="Holt S."/>
            <person name="Cochrane G."/>
            <person name="Meng A."/>
            <person name="Brown T."/>
            <person name="Cohen L."/>
        </authorList>
    </citation>
    <scope>NUCLEOTIDE SEQUENCE</scope>
    <source>
        <strain evidence="2">CCMP1320</strain>
    </source>
</reference>
<feature type="region of interest" description="Disordered" evidence="1">
    <location>
        <begin position="261"/>
        <end position="288"/>
    </location>
</feature>
<protein>
    <submittedName>
        <fullName evidence="2">Uncharacterized protein</fullName>
    </submittedName>
</protein>
<evidence type="ECO:0000313" key="2">
    <source>
        <dbReference type="EMBL" id="CAE0505418.1"/>
    </source>
</evidence>
<proteinExistence type="predicted"/>
<feature type="region of interest" description="Disordered" evidence="1">
    <location>
        <begin position="123"/>
        <end position="166"/>
    </location>
</feature>
<gene>
    <name evidence="2" type="ORF">DTER00134_LOCUS20491</name>
</gene>
<feature type="compositionally biased region" description="Basic and acidic residues" evidence="1">
    <location>
        <begin position="142"/>
        <end position="152"/>
    </location>
</feature>
<evidence type="ECO:0000256" key="1">
    <source>
        <dbReference type="SAM" id="MobiDB-lite"/>
    </source>
</evidence>
<sequence length="371" mass="40145">MFESDCHPEQGKQSEEAKAADSHPVLDKKAEQEKFLESVTARYFPEHTLITETSVFFKPPVWPPQDPRKQKGAYSPLNDVDELYKAYKRAVEEDDADPMGLFGKIPMGRAPTIPPSVHLTQQQLRAQLASRSRRKGFPGQKKPGDLAARETPLKPQSPVSPLPLKQAGLGHQVSDVHVPAEKAAANAAFQKHGAGPRLEEAAEEVRDSARIRRAQAQLSFRPDTNLGSSPPSTKHMQRQQQLLQGLSPKNALHAAELQPPYSKASLPLPPVDRPKNAHSKQQAPPSNGVQIVANAPSIAPGGRGVHPFFLLGVLQHGLSGSPSAVITGTRTRKSHAVAVPPVGWSTAELVAKCVQPALGATRLSYVQVPEK</sequence>
<feature type="region of interest" description="Disordered" evidence="1">
    <location>
        <begin position="215"/>
        <end position="242"/>
    </location>
</feature>
<accession>A0A7S3R7X7</accession>